<feature type="non-terminal residue" evidence="1">
    <location>
        <position position="1"/>
    </location>
</feature>
<evidence type="ECO:0000313" key="1">
    <source>
        <dbReference type="EMBL" id="GBO45407.1"/>
    </source>
</evidence>
<dbReference type="AlphaFoldDB" id="A0A4Y2XB86"/>
<keyword evidence="2" id="KW-1185">Reference proteome</keyword>
<reference evidence="1 2" key="1">
    <citation type="journal article" date="2019" name="Sci. Rep.">
        <title>Orb-weaving spider Araneus ventricosus genome elucidates the spidroin gene catalogue.</title>
        <authorList>
            <person name="Kono N."/>
            <person name="Nakamura H."/>
            <person name="Ohtoshi R."/>
            <person name="Moran D.A.P."/>
            <person name="Shinohara A."/>
            <person name="Yoshida Y."/>
            <person name="Fujiwara M."/>
            <person name="Mori M."/>
            <person name="Tomita M."/>
            <person name="Arakawa K."/>
        </authorList>
    </citation>
    <scope>NUCLEOTIDE SEQUENCE [LARGE SCALE GENOMIC DNA]</scope>
</reference>
<protein>
    <submittedName>
        <fullName evidence="1">Uncharacterized protein</fullName>
    </submittedName>
</protein>
<comment type="caution">
    <text evidence="1">The sequence shown here is derived from an EMBL/GenBank/DDBJ whole genome shotgun (WGS) entry which is preliminary data.</text>
</comment>
<accession>A0A4Y2XB86</accession>
<evidence type="ECO:0000313" key="2">
    <source>
        <dbReference type="Proteomes" id="UP000499080"/>
    </source>
</evidence>
<name>A0A4Y2XB86_ARAVE</name>
<sequence>EELVPFPAEGTDTNRLLKVDSEAWHPNKVLVEAMLGKGEKERTRYERKGVCCFGEMRSFRKCEFAAGGQLI</sequence>
<dbReference type="Proteomes" id="UP000499080">
    <property type="component" value="Unassembled WGS sequence"/>
</dbReference>
<dbReference type="EMBL" id="BGPR01072500">
    <property type="protein sequence ID" value="GBO45407.1"/>
    <property type="molecule type" value="Genomic_DNA"/>
</dbReference>
<organism evidence="1 2">
    <name type="scientific">Araneus ventricosus</name>
    <name type="common">Orbweaver spider</name>
    <name type="synonym">Epeira ventricosa</name>
    <dbReference type="NCBI Taxonomy" id="182803"/>
    <lineage>
        <taxon>Eukaryota</taxon>
        <taxon>Metazoa</taxon>
        <taxon>Ecdysozoa</taxon>
        <taxon>Arthropoda</taxon>
        <taxon>Chelicerata</taxon>
        <taxon>Arachnida</taxon>
        <taxon>Araneae</taxon>
        <taxon>Araneomorphae</taxon>
        <taxon>Entelegynae</taxon>
        <taxon>Araneoidea</taxon>
        <taxon>Araneidae</taxon>
        <taxon>Araneus</taxon>
    </lineage>
</organism>
<gene>
    <name evidence="1" type="ORF">AVEN_102263_1</name>
</gene>
<proteinExistence type="predicted"/>